<name>A0ABQ0KHN3_MYCNV</name>
<evidence type="ECO:0000313" key="2">
    <source>
        <dbReference type="Proteomes" id="UP000069773"/>
    </source>
</evidence>
<accession>A0ABQ0KHN3</accession>
<reference evidence="1 2" key="1">
    <citation type="journal article" date="2016" name="Genome Announc.">
        <title>Draft Genome Sequences of Five Rapidly Growing Mycobacterium Species, M. thermoresistibile, M. fortuitum subsp. acetamidolyticum, M. canariasense, M. brisbanense, and M. novocastrense.</title>
        <authorList>
            <person name="Katahira K."/>
            <person name="Ogura Y."/>
            <person name="Gotoh Y."/>
            <person name="Hayashi T."/>
        </authorList>
    </citation>
    <scope>NUCLEOTIDE SEQUENCE [LARGE SCALE GENOMIC DNA]</scope>
    <source>
        <strain evidence="1 2">JCM18114</strain>
    </source>
</reference>
<protein>
    <submittedName>
        <fullName evidence="1">Phosphoglycolate phosphatase</fullName>
    </submittedName>
</protein>
<keyword evidence="2" id="KW-1185">Reference proteome</keyword>
<sequence length="67" mass="7112">MPWNVKSAPPSCLANSTASERVVEAWRVAELDLAELRSVTAADVGTSRQAAVTKLAADVMKPLTARC</sequence>
<organism evidence="1 2">
    <name type="scientific">Mycolicibacterium novocastrense</name>
    <name type="common">Mycobacterium novocastrense</name>
    <dbReference type="NCBI Taxonomy" id="59813"/>
    <lineage>
        <taxon>Bacteria</taxon>
        <taxon>Bacillati</taxon>
        <taxon>Actinomycetota</taxon>
        <taxon>Actinomycetes</taxon>
        <taxon>Mycobacteriales</taxon>
        <taxon>Mycobacteriaceae</taxon>
        <taxon>Mycolicibacterium</taxon>
    </lineage>
</organism>
<proteinExistence type="predicted"/>
<dbReference type="EMBL" id="BCTA01000028">
    <property type="protein sequence ID" value="GAT09056.1"/>
    <property type="molecule type" value="Genomic_DNA"/>
</dbReference>
<dbReference type="Proteomes" id="UP000069773">
    <property type="component" value="Unassembled WGS sequence"/>
</dbReference>
<comment type="caution">
    <text evidence="1">The sequence shown here is derived from an EMBL/GenBank/DDBJ whole genome shotgun (WGS) entry which is preliminary data.</text>
</comment>
<evidence type="ECO:0000313" key="1">
    <source>
        <dbReference type="EMBL" id="GAT09056.1"/>
    </source>
</evidence>
<gene>
    <name evidence="1" type="ORF">RMCN_2189</name>
</gene>